<dbReference type="AlphaFoldDB" id="A0AAV5UFD2"/>
<evidence type="ECO:0008006" key="4">
    <source>
        <dbReference type="Google" id="ProtNLM"/>
    </source>
</evidence>
<organism evidence="2 3">
    <name type="scientific">Pristionchus entomophagus</name>
    <dbReference type="NCBI Taxonomy" id="358040"/>
    <lineage>
        <taxon>Eukaryota</taxon>
        <taxon>Metazoa</taxon>
        <taxon>Ecdysozoa</taxon>
        <taxon>Nematoda</taxon>
        <taxon>Chromadorea</taxon>
        <taxon>Rhabditida</taxon>
        <taxon>Rhabditina</taxon>
        <taxon>Diplogasteromorpha</taxon>
        <taxon>Diplogasteroidea</taxon>
        <taxon>Neodiplogasteridae</taxon>
        <taxon>Pristionchus</taxon>
    </lineage>
</organism>
<dbReference type="InterPro" id="IPR023198">
    <property type="entry name" value="PGP-like_dom2"/>
</dbReference>
<dbReference type="Gene3D" id="3.40.50.1000">
    <property type="entry name" value="HAD superfamily/HAD-like"/>
    <property type="match status" value="1"/>
</dbReference>
<keyword evidence="1" id="KW-0007">Acetylation</keyword>
<dbReference type="Gene3D" id="1.10.150.240">
    <property type="entry name" value="Putative phosphatase, domain 2"/>
    <property type="match status" value="1"/>
</dbReference>
<feature type="non-terminal residue" evidence="2">
    <location>
        <position position="224"/>
    </location>
</feature>
<gene>
    <name evidence="2" type="ORF">PENTCL1PPCAC_27833</name>
</gene>
<dbReference type="NCBIfam" id="TIGR02247">
    <property type="entry name" value="HAD-1A3-hyp"/>
    <property type="match status" value="1"/>
</dbReference>
<dbReference type="InterPro" id="IPR011945">
    <property type="entry name" value="HAD-SF_ppase_IA/epoxid_hydro_N"/>
</dbReference>
<accession>A0AAV5UFD2</accession>
<dbReference type="InterPro" id="IPR052898">
    <property type="entry name" value="ACAD10-like"/>
</dbReference>
<evidence type="ECO:0000313" key="3">
    <source>
        <dbReference type="Proteomes" id="UP001432027"/>
    </source>
</evidence>
<dbReference type="PANTHER" id="PTHR47829">
    <property type="entry name" value="HYDROLASE, PUTATIVE (AFU_ORTHOLOGUE AFUA_1G12880)-RELATED"/>
    <property type="match status" value="1"/>
</dbReference>
<dbReference type="Proteomes" id="UP001432027">
    <property type="component" value="Unassembled WGS sequence"/>
</dbReference>
<dbReference type="SUPFAM" id="SSF56784">
    <property type="entry name" value="HAD-like"/>
    <property type="match status" value="1"/>
</dbReference>
<dbReference type="InterPro" id="IPR036412">
    <property type="entry name" value="HAD-like_sf"/>
</dbReference>
<feature type="non-terminal residue" evidence="2">
    <location>
        <position position="1"/>
    </location>
</feature>
<reference evidence="2" key="1">
    <citation type="submission" date="2023-10" db="EMBL/GenBank/DDBJ databases">
        <title>Genome assembly of Pristionchus species.</title>
        <authorList>
            <person name="Yoshida K."/>
            <person name="Sommer R.J."/>
        </authorList>
    </citation>
    <scope>NUCLEOTIDE SEQUENCE</scope>
    <source>
        <strain evidence="2">RS0144</strain>
    </source>
</reference>
<dbReference type="Pfam" id="PF00702">
    <property type="entry name" value="Hydrolase"/>
    <property type="match status" value="1"/>
</dbReference>
<dbReference type="SFLD" id="SFLDG01129">
    <property type="entry name" value="C1.5:_HAD__Beta-PGM__Phosphata"/>
    <property type="match status" value="1"/>
</dbReference>
<dbReference type="NCBIfam" id="TIGR01509">
    <property type="entry name" value="HAD-SF-IA-v3"/>
    <property type="match status" value="1"/>
</dbReference>
<dbReference type="CDD" id="cd02603">
    <property type="entry name" value="HAD_sEH-N_like"/>
    <property type="match status" value="1"/>
</dbReference>
<dbReference type="InterPro" id="IPR006439">
    <property type="entry name" value="HAD-SF_hydro_IA"/>
</dbReference>
<keyword evidence="3" id="KW-1185">Reference proteome</keyword>
<protein>
    <recommendedName>
        <fullName evidence="4">Hydrolase</fullName>
    </recommendedName>
</protein>
<dbReference type="PANTHER" id="PTHR47829:SF1">
    <property type="entry name" value="HAD FAMILY PHOSPHATASE"/>
    <property type="match status" value="1"/>
</dbReference>
<dbReference type="EMBL" id="BTSX01000006">
    <property type="protein sequence ID" value="GMT05659.1"/>
    <property type="molecule type" value="Genomic_DNA"/>
</dbReference>
<dbReference type="InterPro" id="IPR023214">
    <property type="entry name" value="HAD_sf"/>
</dbReference>
<comment type="caution">
    <text evidence="2">The sequence shown here is derived from an EMBL/GenBank/DDBJ whole genome shotgun (WGS) entry which is preliminary data.</text>
</comment>
<dbReference type="SFLD" id="SFLDS00003">
    <property type="entry name" value="Haloacid_Dehalogenase"/>
    <property type="match status" value="1"/>
</dbReference>
<name>A0AAV5UFD2_9BILA</name>
<evidence type="ECO:0000313" key="2">
    <source>
        <dbReference type="EMBL" id="GMT05659.1"/>
    </source>
</evidence>
<evidence type="ECO:0000256" key="1">
    <source>
        <dbReference type="ARBA" id="ARBA00022990"/>
    </source>
</evidence>
<proteinExistence type="predicted"/>
<sequence>NQFKAVIFDYGGVLMSHSKEVPEWTRLEKELGLPKGSIQKNLFAIFKDHPKLDRCIFEGQLSAEEMEEELLPSYLEKKIDVVLPRPFPVLNLWMGPGAKIPINENMMGVVRTLKDRGIHTSILTNNYKMDRKGLEVRTPVEDGLFDVIVESSVEGFMKPDVEIYEMTQYRLPFSISPTECIFLDDNKDNIRAAEEFGWTAILVDPHNIEQAIRDLEKHLKMDLT</sequence>